<evidence type="ECO:0000313" key="3">
    <source>
        <dbReference type="Proteomes" id="UP001632038"/>
    </source>
</evidence>
<comment type="caution">
    <text evidence="2">The sequence shown here is derived from an EMBL/GenBank/DDBJ whole genome shotgun (WGS) entry which is preliminary data.</text>
</comment>
<proteinExistence type="predicted"/>
<sequence length="92" mass="10536">MKLVSAIKPPLARHAVTLVGYGVEHGDDYYWIQNSAGHIDKAYIKVRRHLIKHIYYPIGSSIQKTQVSIFKELRKSNKEPAAQIDDSKMDTR</sequence>
<dbReference type="AlphaFoldDB" id="A0ABD3C616"/>
<name>A0ABD3C616_9LAMI</name>
<dbReference type="SUPFAM" id="SSF54001">
    <property type="entry name" value="Cysteine proteinases"/>
    <property type="match status" value="1"/>
</dbReference>
<dbReference type="InterPro" id="IPR000668">
    <property type="entry name" value="Peptidase_C1A_C"/>
</dbReference>
<protein>
    <recommendedName>
        <fullName evidence="1">Peptidase C1A papain C-terminal domain-containing protein</fullName>
    </recommendedName>
</protein>
<dbReference type="Pfam" id="PF00112">
    <property type="entry name" value="Peptidase_C1"/>
    <property type="match status" value="1"/>
</dbReference>
<accession>A0ABD3C616</accession>
<evidence type="ECO:0000313" key="2">
    <source>
        <dbReference type="EMBL" id="KAL3625235.1"/>
    </source>
</evidence>
<organism evidence="2 3">
    <name type="scientific">Castilleja foliolosa</name>
    <dbReference type="NCBI Taxonomy" id="1961234"/>
    <lineage>
        <taxon>Eukaryota</taxon>
        <taxon>Viridiplantae</taxon>
        <taxon>Streptophyta</taxon>
        <taxon>Embryophyta</taxon>
        <taxon>Tracheophyta</taxon>
        <taxon>Spermatophyta</taxon>
        <taxon>Magnoliopsida</taxon>
        <taxon>eudicotyledons</taxon>
        <taxon>Gunneridae</taxon>
        <taxon>Pentapetalae</taxon>
        <taxon>asterids</taxon>
        <taxon>lamiids</taxon>
        <taxon>Lamiales</taxon>
        <taxon>Orobanchaceae</taxon>
        <taxon>Pedicularideae</taxon>
        <taxon>Castillejinae</taxon>
        <taxon>Castilleja</taxon>
    </lineage>
</organism>
<evidence type="ECO:0000259" key="1">
    <source>
        <dbReference type="Pfam" id="PF00112"/>
    </source>
</evidence>
<gene>
    <name evidence="2" type="ORF">CASFOL_030689</name>
</gene>
<dbReference type="InterPro" id="IPR038765">
    <property type="entry name" value="Papain-like_cys_pep_sf"/>
</dbReference>
<dbReference type="Proteomes" id="UP001632038">
    <property type="component" value="Unassembled WGS sequence"/>
</dbReference>
<dbReference type="Gene3D" id="3.90.70.10">
    <property type="entry name" value="Cysteine proteinases"/>
    <property type="match status" value="1"/>
</dbReference>
<feature type="domain" description="Peptidase C1A papain C-terminal" evidence="1">
    <location>
        <begin position="12"/>
        <end position="49"/>
    </location>
</feature>
<dbReference type="EMBL" id="JAVIJP010000052">
    <property type="protein sequence ID" value="KAL3625235.1"/>
    <property type="molecule type" value="Genomic_DNA"/>
</dbReference>
<keyword evidence="3" id="KW-1185">Reference proteome</keyword>
<reference evidence="3" key="1">
    <citation type="journal article" date="2024" name="IScience">
        <title>Strigolactones Initiate the Formation of Haustorium-like Structures in Castilleja.</title>
        <authorList>
            <person name="Buerger M."/>
            <person name="Peterson D."/>
            <person name="Chory J."/>
        </authorList>
    </citation>
    <scope>NUCLEOTIDE SEQUENCE [LARGE SCALE GENOMIC DNA]</scope>
</reference>